<dbReference type="RefSeq" id="XP_043038131.1">
    <property type="nucleotide sequence ID" value="XM_043180092.1"/>
</dbReference>
<evidence type="ECO:0000313" key="2">
    <source>
        <dbReference type="Proteomes" id="UP000812287"/>
    </source>
</evidence>
<dbReference type="EMBL" id="MU250539">
    <property type="protein sequence ID" value="KAG7444631.1"/>
    <property type="molecule type" value="Genomic_DNA"/>
</dbReference>
<protein>
    <submittedName>
        <fullName evidence="1">Uncharacterized protein</fullName>
    </submittedName>
</protein>
<dbReference type="AlphaFoldDB" id="A0A9P7VNU8"/>
<accession>A0A9P7VNU8</accession>
<gene>
    <name evidence="1" type="ORF">BT62DRAFT_217087</name>
</gene>
<reference evidence="1" key="1">
    <citation type="submission" date="2020-11" db="EMBL/GenBank/DDBJ databases">
        <title>Adaptations for nitrogen fixation in a non-lichenized fungal sporocarp promotes dispersal by wood-feeding termites.</title>
        <authorList>
            <consortium name="DOE Joint Genome Institute"/>
            <person name="Koch R.A."/>
            <person name="Yoon G."/>
            <person name="Arayal U."/>
            <person name="Lail K."/>
            <person name="Amirebrahimi M."/>
            <person name="Labutti K."/>
            <person name="Lipzen A."/>
            <person name="Riley R."/>
            <person name="Barry K."/>
            <person name="Henrissat B."/>
            <person name="Grigoriev I.V."/>
            <person name="Herr J.R."/>
            <person name="Aime M.C."/>
        </authorList>
    </citation>
    <scope>NUCLEOTIDE SEQUENCE</scope>
    <source>
        <strain evidence="1">MCA 3950</strain>
    </source>
</reference>
<name>A0A9P7VNU8_9AGAR</name>
<organism evidence="1 2">
    <name type="scientific">Guyanagaster necrorhizus</name>
    <dbReference type="NCBI Taxonomy" id="856835"/>
    <lineage>
        <taxon>Eukaryota</taxon>
        <taxon>Fungi</taxon>
        <taxon>Dikarya</taxon>
        <taxon>Basidiomycota</taxon>
        <taxon>Agaricomycotina</taxon>
        <taxon>Agaricomycetes</taxon>
        <taxon>Agaricomycetidae</taxon>
        <taxon>Agaricales</taxon>
        <taxon>Marasmiineae</taxon>
        <taxon>Physalacriaceae</taxon>
        <taxon>Guyanagaster</taxon>
    </lineage>
</organism>
<evidence type="ECO:0000313" key="1">
    <source>
        <dbReference type="EMBL" id="KAG7444631.1"/>
    </source>
</evidence>
<dbReference type="Proteomes" id="UP000812287">
    <property type="component" value="Unassembled WGS sequence"/>
</dbReference>
<keyword evidence="2" id="KW-1185">Reference proteome</keyword>
<dbReference type="GeneID" id="66102388"/>
<proteinExistence type="predicted"/>
<comment type="caution">
    <text evidence="1">The sequence shown here is derived from an EMBL/GenBank/DDBJ whole genome shotgun (WGS) entry which is preliminary data.</text>
</comment>
<sequence>MRHFAPTIPVAKIKELQSAARVTHGPIAPAVAHDEIKESPLEQAALELYYLPDFTEKDFGLRGGRFSLVLSLDLSAILASEGAAPGVCHLSPLSCRHVLEKKDVRSLRCRGFSAPSLSWNKALPSADYHLSTVAASAYFLTSSFTSGSP</sequence>